<comment type="caution">
    <text evidence="1">The sequence shown here is derived from an EMBL/GenBank/DDBJ whole genome shotgun (WGS) entry which is preliminary data.</text>
</comment>
<reference evidence="1" key="1">
    <citation type="journal article" date="2021" name="Front. Microbiol.">
        <title>Comprehensive Comparative Genomics and Phenotyping of Methylobacterium Species.</title>
        <authorList>
            <person name="Alessa O."/>
            <person name="Ogura Y."/>
            <person name="Fujitani Y."/>
            <person name="Takami H."/>
            <person name="Hayashi T."/>
            <person name="Sahin N."/>
            <person name="Tani A."/>
        </authorList>
    </citation>
    <scope>NUCLEOTIDE SEQUENCE</scope>
    <source>
        <strain evidence="1">LMG 23639</strain>
    </source>
</reference>
<name>A0ABQ4SUX8_9HYPH</name>
<proteinExistence type="predicted"/>
<dbReference type="Proteomes" id="UP001055102">
    <property type="component" value="Unassembled WGS sequence"/>
</dbReference>
<dbReference type="Pfam" id="PF12244">
    <property type="entry name" value="DUF3606"/>
    <property type="match status" value="1"/>
</dbReference>
<evidence type="ECO:0000313" key="1">
    <source>
        <dbReference type="EMBL" id="GJE07001.1"/>
    </source>
</evidence>
<reference evidence="1" key="2">
    <citation type="submission" date="2021-08" db="EMBL/GenBank/DDBJ databases">
        <authorList>
            <person name="Tani A."/>
            <person name="Ola A."/>
            <person name="Ogura Y."/>
            <person name="Katsura K."/>
            <person name="Hayashi T."/>
        </authorList>
    </citation>
    <scope>NUCLEOTIDE SEQUENCE</scope>
    <source>
        <strain evidence="1">LMG 23639</strain>
    </source>
</reference>
<sequence length="65" mass="7303">MTEQVGERPEPARVAIEEPWERAYWARRFMVPVERIEAAVAQVGGDPATVAAHLGREWPGHEPLV</sequence>
<gene>
    <name evidence="1" type="ORF">AOPFMNJM_2325</name>
</gene>
<evidence type="ECO:0008006" key="3">
    <source>
        <dbReference type="Google" id="ProtNLM"/>
    </source>
</evidence>
<accession>A0ABQ4SUX8</accession>
<organism evidence="1 2">
    <name type="scientific">Methylobacterium jeotgali</name>
    <dbReference type="NCBI Taxonomy" id="381630"/>
    <lineage>
        <taxon>Bacteria</taxon>
        <taxon>Pseudomonadati</taxon>
        <taxon>Pseudomonadota</taxon>
        <taxon>Alphaproteobacteria</taxon>
        <taxon>Hyphomicrobiales</taxon>
        <taxon>Methylobacteriaceae</taxon>
        <taxon>Methylobacterium</taxon>
    </lineage>
</organism>
<keyword evidence="2" id="KW-1185">Reference proteome</keyword>
<evidence type="ECO:0000313" key="2">
    <source>
        <dbReference type="Proteomes" id="UP001055102"/>
    </source>
</evidence>
<protein>
    <recommendedName>
        <fullName evidence="3">DUF3606 domain-containing protein</fullName>
    </recommendedName>
</protein>
<dbReference type="InterPro" id="IPR022037">
    <property type="entry name" value="DUF3606"/>
</dbReference>
<dbReference type="EMBL" id="BPQR01000038">
    <property type="protein sequence ID" value="GJE07001.1"/>
    <property type="molecule type" value="Genomic_DNA"/>
</dbReference>